<evidence type="ECO:0000313" key="5">
    <source>
        <dbReference type="Proteomes" id="UP000649604"/>
    </source>
</evidence>
<evidence type="ECO:0000313" key="4">
    <source>
        <dbReference type="EMBL" id="MBD3323913.1"/>
    </source>
</evidence>
<dbReference type="GO" id="GO:0000160">
    <property type="term" value="P:phosphorelay signal transduction system"/>
    <property type="evidence" value="ECO:0007669"/>
    <property type="project" value="InterPro"/>
</dbReference>
<dbReference type="PANTHER" id="PTHR44591">
    <property type="entry name" value="STRESS RESPONSE REGULATOR PROTEIN 1"/>
    <property type="match status" value="1"/>
</dbReference>
<dbReference type="InterPro" id="IPR011006">
    <property type="entry name" value="CheY-like_superfamily"/>
</dbReference>
<dbReference type="InterPro" id="IPR001789">
    <property type="entry name" value="Sig_transdc_resp-reg_receiver"/>
</dbReference>
<reference evidence="4" key="1">
    <citation type="submission" date="2019-11" db="EMBL/GenBank/DDBJ databases">
        <title>Microbial mats filling the niche in hypersaline microbial mats.</title>
        <authorList>
            <person name="Wong H.L."/>
            <person name="Macleod F.I."/>
            <person name="White R.A. III"/>
            <person name="Burns B.P."/>
        </authorList>
    </citation>
    <scope>NUCLEOTIDE SEQUENCE</scope>
    <source>
        <strain evidence="4">Rbin_158</strain>
    </source>
</reference>
<feature type="domain" description="Response regulatory" evidence="3">
    <location>
        <begin position="6"/>
        <end position="121"/>
    </location>
</feature>
<dbReference type="InterPro" id="IPR050595">
    <property type="entry name" value="Bact_response_regulator"/>
</dbReference>
<proteinExistence type="predicted"/>
<evidence type="ECO:0000256" key="1">
    <source>
        <dbReference type="ARBA" id="ARBA00022553"/>
    </source>
</evidence>
<comment type="caution">
    <text evidence="4">The sequence shown here is derived from an EMBL/GenBank/DDBJ whole genome shotgun (WGS) entry which is preliminary data.</text>
</comment>
<dbReference type="PROSITE" id="PS50110">
    <property type="entry name" value="RESPONSE_REGULATORY"/>
    <property type="match status" value="1"/>
</dbReference>
<name>A0A9D5JTE9_9BACT</name>
<accession>A0A9D5JTE9</accession>
<feature type="modified residue" description="4-aspartylphosphate" evidence="2">
    <location>
        <position position="56"/>
    </location>
</feature>
<gene>
    <name evidence="4" type="ORF">GF339_04970</name>
</gene>
<dbReference type="CDD" id="cd17534">
    <property type="entry name" value="REC_DC-like"/>
    <property type="match status" value="1"/>
</dbReference>
<dbReference type="Pfam" id="PF00072">
    <property type="entry name" value="Response_reg"/>
    <property type="match status" value="1"/>
</dbReference>
<sequence length="124" mass="13684">MQQPVKMLIVEDEALTAMRLNLELSLHGYANCQIVATGEEALTIVDQQHPDIVLMDISLAGDLDGIETARHIKSHKDIPIIFMTGYTDPEVQTRAQALHPAAYFVKPVNMTDLTTAINSALRKS</sequence>
<organism evidence="4 5">
    <name type="scientific">candidate division KSB3 bacterium</name>
    <dbReference type="NCBI Taxonomy" id="2044937"/>
    <lineage>
        <taxon>Bacteria</taxon>
        <taxon>candidate division KSB3</taxon>
    </lineage>
</organism>
<evidence type="ECO:0000256" key="2">
    <source>
        <dbReference type="PROSITE-ProRule" id="PRU00169"/>
    </source>
</evidence>
<evidence type="ECO:0000259" key="3">
    <source>
        <dbReference type="PROSITE" id="PS50110"/>
    </source>
</evidence>
<dbReference type="AlphaFoldDB" id="A0A9D5JTE9"/>
<keyword evidence="1 2" id="KW-0597">Phosphoprotein</keyword>
<protein>
    <submittedName>
        <fullName evidence="4">Response regulator</fullName>
    </submittedName>
</protein>
<dbReference type="PANTHER" id="PTHR44591:SF3">
    <property type="entry name" value="RESPONSE REGULATORY DOMAIN-CONTAINING PROTEIN"/>
    <property type="match status" value="1"/>
</dbReference>
<dbReference type="Gene3D" id="3.40.50.2300">
    <property type="match status" value="1"/>
</dbReference>
<dbReference type="Proteomes" id="UP000649604">
    <property type="component" value="Unassembled WGS sequence"/>
</dbReference>
<dbReference type="SMART" id="SM00448">
    <property type="entry name" value="REC"/>
    <property type="match status" value="1"/>
</dbReference>
<dbReference type="EMBL" id="WJJP01000157">
    <property type="protein sequence ID" value="MBD3323913.1"/>
    <property type="molecule type" value="Genomic_DNA"/>
</dbReference>
<dbReference type="SUPFAM" id="SSF52172">
    <property type="entry name" value="CheY-like"/>
    <property type="match status" value="1"/>
</dbReference>